<dbReference type="EMBL" id="FNUD01000002">
    <property type="protein sequence ID" value="SEE37976.1"/>
    <property type="molecule type" value="Genomic_DNA"/>
</dbReference>
<comment type="caution">
    <text evidence="7">The sequence shown here is derived from an EMBL/GenBank/DDBJ whole genome shotgun (WGS) entry which is preliminary data.</text>
</comment>
<gene>
    <name evidence="7" type="ORF">SAMN04489800_0646</name>
</gene>
<evidence type="ECO:0000256" key="1">
    <source>
        <dbReference type="ARBA" id="ARBA00004141"/>
    </source>
</evidence>
<dbReference type="Proteomes" id="UP000183613">
    <property type="component" value="Unassembled WGS sequence"/>
</dbReference>
<feature type="transmembrane region" description="Helical" evidence="5">
    <location>
        <begin position="54"/>
        <end position="73"/>
    </location>
</feature>
<evidence type="ECO:0000313" key="8">
    <source>
        <dbReference type="Proteomes" id="UP000183613"/>
    </source>
</evidence>
<dbReference type="PANTHER" id="PTHR33507:SF3">
    <property type="entry name" value="INNER MEMBRANE PROTEIN YBBJ"/>
    <property type="match status" value="1"/>
</dbReference>
<dbReference type="PATRIC" id="fig|882211.3.peg.2859"/>
<keyword evidence="2 5" id="KW-0812">Transmembrane</keyword>
<keyword evidence="8" id="KW-1185">Reference proteome</keyword>
<evidence type="ECO:0000256" key="2">
    <source>
        <dbReference type="ARBA" id="ARBA00022692"/>
    </source>
</evidence>
<dbReference type="InterPro" id="IPR052165">
    <property type="entry name" value="Membrane_assoc_protease"/>
</dbReference>
<evidence type="ECO:0000256" key="5">
    <source>
        <dbReference type="SAM" id="Phobius"/>
    </source>
</evidence>
<evidence type="ECO:0000313" key="7">
    <source>
        <dbReference type="EMBL" id="SEE37976.1"/>
    </source>
</evidence>
<protein>
    <recommendedName>
        <fullName evidence="6">NfeD-like C-terminal domain-containing protein</fullName>
    </recommendedName>
</protein>
<keyword evidence="3 5" id="KW-1133">Transmembrane helix</keyword>
<feature type="transmembrane region" description="Helical" evidence="5">
    <location>
        <begin position="21"/>
        <end position="48"/>
    </location>
</feature>
<organism evidence="7 8">
    <name type="scientific">Pseudomonas deceptionensis</name>
    <dbReference type="NCBI Taxonomy" id="882211"/>
    <lineage>
        <taxon>Bacteria</taxon>
        <taxon>Pseudomonadati</taxon>
        <taxon>Pseudomonadota</taxon>
        <taxon>Gammaproteobacteria</taxon>
        <taxon>Pseudomonadales</taxon>
        <taxon>Pseudomonadaceae</taxon>
        <taxon>Pseudomonas</taxon>
    </lineage>
</organism>
<evidence type="ECO:0000256" key="3">
    <source>
        <dbReference type="ARBA" id="ARBA00022989"/>
    </source>
</evidence>
<proteinExistence type="predicted"/>
<accession>A0A0J6GDP8</accession>
<evidence type="ECO:0000259" key="6">
    <source>
        <dbReference type="Pfam" id="PF01957"/>
    </source>
</evidence>
<dbReference type="InterPro" id="IPR012340">
    <property type="entry name" value="NA-bd_OB-fold"/>
</dbReference>
<dbReference type="Pfam" id="PF01957">
    <property type="entry name" value="NfeD"/>
    <property type="match status" value="1"/>
</dbReference>
<feature type="domain" description="NfeD-like C-terminal" evidence="6">
    <location>
        <begin position="93"/>
        <end position="146"/>
    </location>
</feature>
<comment type="subcellular location">
    <subcellularLocation>
        <location evidence="1">Membrane</location>
        <topology evidence="1">Multi-pass membrane protein</topology>
    </subcellularLocation>
</comment>
<name>A0A0J6GDP8_PSEDM</name>
<dbReference type="Gene3D" id="2.40.50.140">
    <property type="entry name" value="Nucleic acid-binding proteins"/>
    <property type="match status" value="1"/>
</dbReference>
<dbReference type="RefSeq" id="WP_048360553.1">
    <property type="nucleotide sequence ID" value="NZ_FNUD01000002.1"/>
</dbReference>
<reference evidence="7" key="1">
    <citation type="submission" date="2016-10" db="EMBL/GenBank/DDBJ databases">
        <authorList>
            <person name="Varghese N."/>
            <person name="Submissions S."/>
        </authorList>
    </citation>
    <scope>NUCLEOTIDE SEQUENCE [LARGE SCALE GENOMIC DNA]</scope>
    <source>
        <strain evidence="7">LMG 25555</strain>
    </source>
</reference>
<dbReference type="InterPro" id="IPR002810">
    <property type="entry name" value="NfeD-like_C"/>
</dbReference>
<dbReference type="PANTHER" id="PTHR33507">
    <property type="entry name" value="INNER MEMBRANE PROTEIN YBBJ"/>
    <property type="match status" value="1"/>
</dbReference>
<sequence>MWEFMQHLNYWDWLALGTVLLILEVFGAGGYLLWAGIAGIIVGVLTFLIPGLSWTLQLPLFGVLAILTAVYWWRRQRGTVDSGDQPNLNRRGHELIGRTFVVQQAIVEGRGKIKVGDSVWMAVGPDAPVGTPVRVTAQNGAVLSVEIVP</sequence>
<evidence type="ECO:0000256" key="4">
    <source>
        <dbReference type="ARBA" id="ARBA00023136"/>
    </source>
</evidence>
<dbReference type="GO" id="GO:0005886">
    <property type="term" value="C:plasma membrane"/>
    <property type="evidence" value="ECO:0007669"/>
    <property type="project" value="TreeGrafter"/>
</dbReference>
<keyword evidence="4 5" id="KW-0472">Membrane</keyword>
<dbReference type="OrthoDB" id="9810336at2"/>
<dbReference type="AlphaFoldDB" id="A0A0J6GDP8"/>